<dbReference type="Proteomes" id="UP001141253">
    <property type="component" value="Chromosome 8"/>
</dbReference>
<accession>A0ABQ9A4D7</accession>
<comment type="caution">
    <text evidence="3">The sequence shown here is derived from an EMBL/GenBank/DDBJ whole genome shotgun (WGS) entry which is preliminary data.</text>
</comment>
<keyword evidence="4" id="KW-1185">Reference proteome</keyword>
<evidence type="ECO:0000256" key="1">
    <source>
        <dbReference type="ARBA" id="ARBA00022737"/>
    </source>
</evidence>
<dbReference type="Pfam" id="PF03107">
    <property type="entry name" value="C1_2"/>
    <property type="match status" value="1"/>
</dbReference>
<gene>
    <name evidence="3" type="ORF">OIU77_012591</name>
</gene>
<evidence type="ECO:0000313" key="3">
    <source>
        <dbReference type="EMBL" id="KAJ6322777.1"/>
    </source>
</evidence>
<keyword evidence="1" id="KW-0677">Repeat</keyword>
<dbReference type="SUPFAM" id="SSF57889">
    <property type="entry name" value="Cysteine-rich domain"/>
    <property type="match status" value="1"/>
</dbReference>
<proteinExistence type="predicted"/>
<dbReference type="PANTHER" id="PTHR46477">
    <property type="entry name" value="CYSTEINE/HISTIDINE-RICH C1 DOMAIN FAMILY PROTEIN"/>
    <property type="match status" value="1"/>
</dbReference>
<reference evidence="3" key="1">
    <citation type="submission" date="2022-10" db="EMBL/GenBank/DDBJ databases">
        <authorList>
            <person name="Hyden B.L."/>
            <person name="Feng K."/>
            <person name="Yates T."/>
            <person name="Jawdy S."/>
            <person name="Smart L.B."/>
            <person name="Muchero W."/>
        </authorList>
    </citation>
    <scope>NUCLEOTIDE SEQUENCE</scope>
    <source>
        <tissue evidence="3">Shoot tip</tissue>
    </source>
</reference>
<evidence type="ECO:0000313" key="4">
    <source>
        <dbReference type="Proteomes" id="UP001141253"/>
    </source>
</evidence>
<feature type="domain" description="DC1" evidence="2">
    <location>
        <begin position="9"/>
        <end position="55"/>
    </location>
</feature>
<sequence>MGLARIKHPSHGQHYLLLKLPHEPYWCNGCMGLGFGPCYECEHEACGFYLHEECANAAPSTSHPFSKCSLKFHYNAPQGDAKILRCLRRRCVRVRVPVQPQAPTRLPSSLFKAPPNLDSRRWLDITAQERVAVEMLKMWKEGKLRTESKAGAMFLPLIDTVTI</sequence>
<name>A0ABQ9A4D7_9ROSI</name>
<evidence type="ECO:0000259" key="2">
    <source>
        <dbReference type="Pfam" id="PF03107"/>
    </source>
</evidence>
<dbReference type="PANTHER" id="PTHR46477:SF18">
    <property type="entry name" value="BINDING PROTEIN, PUTATIVE-RELATED"/>
    <property type="match status" value="1"/>
</dbReference>
<organism evidence="3 4">
    <name type="scientific">Salix suchowensis</name>
    <dbReference type="NCBI Taxonomy" id="1278906"/>
    <lineage>
        <taxon>Eukaryota</taxon>
        <taxon>Viridiplantae</taxon>
        <taxon>Streptophyta</taxon>
        <taxon>Embryophyta</taxon>
        <taxon>Tracheophyta</taxon>
        <taxon>Spermatophyta</taxon>
        <taxon>Magnoliopsida</taxon>
        <taxon>eudicotyledons</taxon>
        <taxon>Gunneridae</taxon>
        <taxon>Pentapetalae</taxon>
        <taxon>rosids</taxon>
        <taxon>fabids</taxon>
        <taxon>Malpighiales</taxon>
        <taxon>Salicaceae</taxon>
        <taxon>Saliceae</taxon>
        <taxon>Salix</taxon>
    </lineage>
</organism>
<dbReference type="EMBL" id="JAPFFI010000023">
    <property type="protein sequence ID" value="KAJ6322777.1"/>
    <property type="molecule type" value="Genomic_DNA"/>
</dbReference>
<dbReference type="InterPro" id="IPR046349">
    <property type="entry name" value="C1-like_sf"/>
</dbReference>
<reference evidence="3" key="2">
    <citation type="journal article" date="2023" name="Int. J. Mol. Sci.">
        <title>De Novo Assembly and Annotation of 11 Diverse Shrub Willow (Salix) Genomes Reveals Novel Gene Organization in Sex-Linked Regions.</title>
        <authorList>
            <person name="Hyden B."/>
            <person name="Feng K."/>
            <person name="Yates T.B."/>
            <person name="Jawdy S."/>
            <person name="Cereghino C."/>
            <person name="Smart L.B."/>
            <person name="Muchero W."/>
        </authorList>
    </citation>
    <scope>NUCLEOTIDE SEQUENCE</scope>
    <source>
        <tissue evidence="3">Shoot tip</tissue>
    </source>
</reference>
<dbReference type="InterPro" id="IPR004146">
    <property type="entry name" value="DC1"/>
</dbReference>
<protein>
    <recommendedName>
        <fullName evidence="2">DC1 domain-containing protein</fullName>
    </recommendedName>
</protein>